<dbReference type="GO" id="GO:0042597">
    <property type="term" value="C:periplasmic space"/>
    <property type="evidence" value="ECO:0007669"/>
    <property type="project" value="UniProtKB-SubCell"/>
</dbReference>
<comment type="function">
    <text evidence="5">Part of a binding-protein-dependent transport system for a sugar.</text>
</comment>
<dbReference type="PANTHER" id="PTHR43649">
    <property type="entry name" value="ARABINOSE-BINDING PROTEIN-RELATED"/>
    <property type="match status" value="1"/>
</dbReference>
<dbReference type="SUPFAM" id="SSF53850">
    <property type="entry name" value="Periplasmic binding protein-like II"/>
    <property type="match status" value="1"/>
</dbReference>
<protein>
    <recommendedName>
        <fullName evidence="6">Probable sugar-binding periplasmic protein</fullName>
    </recommendedName>
</protein>
<evidence type="ECO:0000256" key="1">
    <source>
        <dbReference type="ARBA" id="ARBA00004418"/>
    </source>
</evidence>
<dbReference type="InterPro" id="IPR006059">
    <property type="entry name" value="SBP"/>
</dbReference>
<comment type="subcellular location">
    <subcellularLocation>
        <location evidence="1">Periplasm</location>
    </subcellularLocation>
</comment>
<dbReference type="RefSeq" id="WP_061607162.1">
    <property type="nucleotide sequence ID" value="NZ_JEMA01000360.1"/>
</dbReference>
<sequence>MKGTFVAVLRYAGVLTLATLGATGCGGGDPEGGDARVEVFSWWSSPSESRALQALLDVHRRDHPDVKVINAAAAAANASERRLEERMVEGLPPDMFQSYGGARMMSWVRHNGQEGENKLEAIDDVVASSGWLSSAPASVVESVSHDGRLYAVPVNIHRTNCLFYNKTIFAENGLRPPRTLVELHAVNEALAAKNVVPLAVAARDPSVPASVMWEHIFIMSAGATYYDDLFKGRLESPDTPKVRAALSAGLKAMKHMNANAEELRWYDAVELVGRGEAAMVMDGDWAKAEFQARGYALGEDFGMVTVGEDAFVYVVDTFVLPRGAVHRDAALELLATMGSVEGQDALNPLKGSIPSRTDTDISLYDSLSQRAMKDASDPRTRFVPSRHLSVPGPFFDPIDEAFWEFVKDRNIDRMISAMEAHYYIIQDYHAAAR</sequence>
<evidence type="ECO:0000313" key="8">
    <source>
        <dbReference type="Proteomes" id="UP000075260"/>
    </source>
</evidence>
<accession>A0A150QSX6</accession>
<comment type="caution">
    <text evidence="7">The sequence shown here is derived from an EMBL/GenBank/DDBJ whole genome shotgun (WGS) entry which is preliminary data.</text>
</comment>
<proteinExistence type="inferred from homology"/>
<comment type="similarity">
    <text evidence="2">Belongs to the bacterial solute-binding protein 1 family.</text>
</comment>
<dbReference type="EMBL" id="JEMA01000360">
    <property type="protein sequence ID" value="KYF71125.1"/>
    <property type="molecule type" value="Genomic_DNA"/>
</dbReference>
<dbReference type="PROSITE" id="PS51257">
    <property type="entry name" value="PROKAR_LIPOPROTEIN"/>
    <property type="match status" value="1"/>
</dbReference>
<dbReference type="PANTHER" id="PTHR43649:SF28">
    <property type="entry name" value="BINDING PROTEIN COMPONENT OF ABC SUGAR TRANSPORTER-RELATED"/>
    <property type="match status" value="1"/>
</dbReference>
<dbReference type="Pfam" id="PF01547">
    <property type="entry name" value="SBP_bac_1"/>
    <property type="match status" value="1"/>
</dbReference>
<gene>
    <name evidence="7" type="ORF">BE15_09455</name>
</gene>
<dbReference type="InterPro" id="IPR050490">
    <property type="entry name" value="Bact_solute-bd_prot1"/>
</dbReference>
<dbReference type="AlphaFoldDB" id="A0A150QSX6"/>
<keyword evidence="4" id="KW-0732">Signal</keyword>
<evidence type="ECO:0000313" key="7">
    <source>
        <dbReference type="EMBL" id="KYF71125.1"/>
    </source>
</evidence>
<evidence type="ECO:0000256" key="3">
    <source>
        <dbReference type="ARBA" id="ARBA00022448"/>
    </source>
</evidence>
<evidence type="ECO:0000256" key="5">
    <source>
        <dbReference type="ARBA" id="ARBA00049629"/>
    </source>
</evidence>
<dbReference type="Gene3D" id="3.40.190.10">
    <property type="entry name" value="Periplasmic binding protein-like II"/>
    <property type="match status" value="2"/>
</dbReference>
<evidence type="ECO:0000256" key="2">
    <source>
        <dbReference type="ARBA" id="ARBA00008520"/>
    </source>
</evidence>
<keyword evidence="3" id="KW-0813">Transport</keyword>
<name>A0A150QSX6_SORCE</name>
<evidence type="ECO:0000256" key="6">
    <source>
        <dbReference type="ARBA" id="ARBA00049753"/>
    </source>
</evidence>
<reference evidence="7 8" key="1">
    <citation type="submission" date="2014-02" db="EMBL/GenBank/DDBJ databases">
        <title>The small core and large imbalanced accessory genome model reveals a collaborative survival strategy of Sorangium cellulosum strains in nature.</title>
        <authorList>
            <person name="Han K."/>
            <person name="Peng R."/>
            <person name="Blom J."/>
            <person name="Li Y.-Z."/>
        </authorList>
    </citation>
    <scope>NUCLEOTIDE SEQUENCE [LARGE SCALE GENOMIC DNA]</scope>
    <source>
        <strain evidence="7 8">So0008-312</strain>
    </source>
</reference>
<dbReference type="Proteomes" id="UP000075260">
    <property type="component" value="Unassembled WGS sequence"/>
</dbReference>
<evidence type="ECO:0000256" key="4">
    <source>
        <dbReference type="ARBA" id="ARBA00022729"/>
    </source>
</evidence>
<organism evidence="7 8">
    <name type="scientific">Sorangium cellulosum</name>
    <name type="common">Polyangium cellulosum</name>
    <dbReference type="NCBI Taxonomy" id="56"/>
    <lineage>
        <taxon>Bacteria</taxon>
        <taxon>Pseudomonadati</taxon>
        <taxon>Myxococcota</taxon>
        <taxon>Polyangia</taxon>
        <taxon>Polyangiales</taxon>
        <taxon>Polyangiaceae</taxon>
        <taxon>Sorangium</taxon>
    </lineage>
</organism>